<evidence type="ECO:0000313" key="2">
    <source>
        <dbReference type="Proteomes" id="UP001596039"/>
    </source>
</evidence>
<proteinExistence type="predicted"/>
<dbReference type="EMBL" id="JBHSMG010000004">
    <property type="protein sequence ID" value="MFC5503234.1"/>
    <property type="molecule type" value="Genomic_DNA"/>
</dbReference>
<accession>A0ABW0NS49</accession>
<sequence length="46" mass="5286">MHLIRLLGCSRARLDPLVYSDEFLEGLLRVLRPRESSEGVYQGLKV</sequence>
<dbReference type="Proteomes" id="UP001596039">
    <property type="component" value="Unassembled WGS sequence"/>
</dbReference>
<name>A0ABW0NS49_9MICO</name>
<evidence type="ECO:0000313" key="1">
    <source>
        <dbReference type="EMBL" id="MFC5503234.1"/>
    </source>
</evidence>
<organism evidence="1 2">
    <name type="scientific">Lysinimonas soli</name>
    <dbReference type="NCBI Taxonomy" id="1074233"/>
    <lineage>
        <taxon>Bacteria</taxon>
        <taxon>Bacillati</taxon>
        <taxon>Actinomycetota</taxon>
        <taxon>Actinomycetes</taxon>
        <taxon>Micrococcales</taxon>
        <taxon>Microbacteriaceae</taxon>
        <taxon>Lysinimonas</taxon>
    </lineage>
</organism>
<keyword evidence="2" id="KW-1185">Reference proteome</keyword>
<dbReference type="RefSeq" id="WP_386740951.1">
    <property type="nucleotide sequence ID" value="NZ_JBHSMG010000004.1"/>
</dbReference>
<protein>
    <submittedName>
        <fullName evidence="1">Uncharacterized protein</fullName>
    </submittedName>
</protein>
<reference evidence="2" key="1">
    <citation type="journal article" date="2019" name="Int. J. Syst. Evol. Microbiol.">
        <title>The Global Catalogue of Microorganisms (GCM) 10K type strain sequencing project: providing services to taxonomists for standard genome sequencing and annotation.</title>
        <authorList>
            <consortium name="The Broad Institute Genomics Platform"/>
            <consortium name="The Broad Institute Genome Sequencing Center for Infectious Disease"/>
            <person name="Wu L."/>
            <person name="Ma J."/>
        </authorList>
    </citation>
    <scope>NUCLEOTIDE SEQUENCE [LARGE SCALE GENOMIC DNA]</scope>
    <source>
        <strain evidence="2">CGMCC 4.6997</strain>
    </source>
</reference>
<gene>
    <name evidence="1" type="ORF">ACFPJ4_13380</name>
</gene>
<comment type="caution">
    <text evidence="1">The sequence shown here is derived from an EMBL/GenBank/DDBJ whole genome shotgun (WGS) entry which is preliminary data.</text>
</comment>